<evidence type="ECO:0000256" key="1">
    <source>
        <dbReference type="ARBA" id="ARBA00022527"/>
    </source>
</evidence>
<dbReference type="HOGENOM" id="CLU_040449_0_0_1"/>
<dbReference type="OrthoDB" id="3247018at2759"/>
<dbReference type="GO" id="GO:0004674">
    <property type="term" value="F:protein serine/threonine kinase activity"/>
    <property type="evidence" value="ECO:0007669"/>
    <property type="project" value="UniProtKB-KW"/>
</dbReference>
<evidence type="ECO:0000256" key="4">
    <source>
        <dbReference type="ARBA" id="ARBA00022777"/>
    </source>
</evidence>
<dbReference type="SUPFAM" id="SSF56112">
    <property type="entry name" value="Protein kinase-like (PK-like)"/>
    <property type="match status" value="1"/>
</dbReference>
<dbReference type="GO" id="GO:0031037">
    <property type="term" value="P:myosin II filament disassembly"/>
    <property type="evidence" value="ECO:0007669"/>
    <property type="project" value="TreeGrafter"/>
</dbReference>
<dbReference type="InterPro" id="IPR011009">
    <property type="entry name" value="Kinase-like_dom_sf"/>
</dbReference>
<dbReference type="InterPro" id="IPR051852">
    <property type="entry name" value="Alpha-type_PK"/>
</dbReference>
<keyword evidence="9" id="KW-1185">Reference proteome</keyword>
<evidence type="ECO:0000256" key="6">
    <source>
        <dbReference type="SAM" id="MobiDB-lite"/>
    </source>
</evidence>
<name>A0A0C3DUT1_9AGAM</name>
<dbReference type="PROSITE" id="PS51158">
    <property type="entry name" value="ALPHA_KINASE"/>
    <property type="match status" value="1"/>
</dbReference>
<dbReference type="CDD" id="cd04515">
    <property type="entry name" value="Alpha_kinase"/>
    <property type="match status" value="1"/>
</dbReference>
<dbReference type="PANTHER" id="PTHR45992:SF2">
    <property type="entry name" value="EUKARYOTIC ELONGATION FACTOR 2 KINASE"/>
    <property type="match status" value="1"/>
</dbReference>
<keyword evidence="1" id="KW-0723">Serine/threonine-protein kinase</keyword>
<evidence type="ECO:0000259" key="7">
    <source>
        <dbReference type="PROSITE" id="PS51158"/>
    </source>
</evidence>
<dbReference type="STRING" id="1036808.A0A0C3DUT1"/>
<keyword evidence="4" id="KW-0418">Kinase</keyword>
<organism evidence="8 9">
    <name type="scientific">Scleroderma citrinum Foug A</name>
    <dbReference type="NCBI Taxonomy" id="1036808"/>
    <lineage>
        <taxon>Eukaryota</taxon>
        <taxon>Fungi</taxon>
        <taxon>Dikarya</taxon>
        <taxon>Basidiomycota</taxon>
        <taxon>Agaricomycotina</taxon>
        <taxon>Agaricomycetes</taxon>
        <taxon>Agaricomycetidae</taxon>
        <taxon>Boletales</taxon>
        <taxon>Sclerodermatineae</taxon>
        <taxon>Sclerodermataceae</taxon>
        <taxon>Scleroderma</taxon>
    </lineage>
</organism>
<dbReference type="Proteomes" id="UP000053989">
    <property type="component" value="Unassembled WGS sequence"/>
</dbReference>
<dbReference type="InterPro" id="IPR004166">
    <property type="entry name" value="a-kinase_dom"/>
</dbReference>
<dbReference type="GO" id="GO:1903013">
    <property type="term" value="P:response to differentiation-inducing factor 1"/>
    <property type="evidence" value="ECO:0007669"/>
    <property type="project" value="TreeGrafter"/>
</dbReference>
<dbReference type="InParanoid" id="A0A0C3DUT1"/>
<keyword evidence="3" id="KW-0547">Nucleotide-binding</keyword>
<feature type="domain" description="Alpha-type protein kinase" evidence="7">
    <location>
        <begin position="214"/>
        <end position="492"/>
    </location>
</feature>
<keyword evidence="2" id="KW-0808">Transferase</keyword>
<evidence type="ECO:0000256" key="3">
    <source>
        <dbReference type="ARBA" id="ARBA00022741"/>
    </source>
</evidence>
<evidence type="ECO:0000313" key="9">
    <source>
        <dbReference type="Proteomes" id="UP000053989"/>
    </source>
</evidence>
<evidence type="ECO:0000256" key="2">
    <source>
        <dbReference type="ARBA" id="ARBA00022679"/>
    </source>
</evidence>
<dbReference type="Gene3D" id="3.20.200.10">
    <property type="entry name" value="MHCK/EF2 kinase"/>
    <property type="match status" value="1"/>
</dbReference>
<protein>
    <recommendedName>
        <fullName evidence="7">Alpha-type protein kinase domain-containing protein</fullName>
    </recommendedName>
</protein>
<dbReference type="EMBL" id="KN822070">
    <property type="protein sequence ID" value="KIM59691.1"/>
    <property type="molecule type" value="Genomic_DNA"/>
</dbReference>
<sequence length="515" mass="57170">MTTASQSLLSHQPGQQNTSATPFGNFVQQFTGSPQASQGASQRCQLMEDRLHQPLGPSTPASELSNLHTNAGKSGTFTICCECRRSDATKAVDKRLGMSCVPYSEATTLLEVKENMLKEVNPHWSANHPSDLRSDEAELCVLQNIALPSDTALLTLWQFYDRFNQPALQQMYIQVPKIANKSVLSVAFKLFIDVEKYNKRIGDDGVLSKPTGRKWKGNSQTFVDTQVSKQLRNHTSRVLSSSFARDTGVPQVIPVTTSDKIIFHHVICTIEEELGNYNLMEQATDEHGLIARQVMQLPSSERGKTKDIYLLIIDGKEYVAKKLVNIGQGCGEVISTSEACQYLVLDLIRLKRLDYFSLRFRDYAMQKGADIAVYLVEPHHMSTAVQKFSGTLGVSNRPDKLSAMIMAFSHFVIQETACEYMFSDLQGSMDHRRNTPQGDGNTTGAILTLFDPMTHTPLGGSGLGDHGIKGFQDFAESHQCSHICCELHLCTMDEIKATIEQLEHQVDESDPELGV</sequence>
<dbReference type="Pfam" id="PF02816">
    <property type="entry name" value="Alpha_kinase"/>
    <property type="match status" value="1"/>
</dbReference>
<proteinExistence type="predicted"/>
<evidence type="ECO:0000256" key="5">
    <source>
        <dbReference type="ARBA" id="ARBA00022840"/>
    </source>
</evidence>
<gene>
    <name evidence="8" type="ORF">SCLCIDRAFT_27100</name>
</gene>
<feature type="region of interest" description="Disordered" evidence="6">
    <location>
        <begin position="1"/>
        <end position="43"/>
    </location>
</feature>
<keyword evidence="5" id="KW-0067">ATP-binding</keyword>
<accession>A0A0C3DUT1</accession>
<reference evidence="9" key="2">
    <citation type="submission" date="2015-01" db="EMBL/GenBank/DDBJ databases">
        <title>Evolutionary Origins and Diversification of the Mycorrhizal Mutualists.</title>
        <authorList>
            <consortium name="DOE Joint Genome Institute"/>
            <consortium name="Mycorrhizal Genomics Consortium"/>
            <person name="Kohler A."/>
            <person name="Kuo A."/>
            <person name="Nagy L.G."/>
            <person name="Floudas D."/>
            <person name="Copeland A."/>
            <person name="Barry K.W."/>
            <person name="Cichocki N."/>
            <person name="Veneault-Fourrey C."/>
            <person name="LaButti K."/>
            <person name="Lindquist E.A."/>
            <person name="Lipzen A."/>
            <person name="Lundell T."/>
            <person name="Morin E."/>
            <person name="Murat C."/>
            <person name="Riley R."/>
            <person name="Ohm R."/>
            <person name="Sun H."/>
            <person name="Tunlid A."/>
            <person name="Henrissat B."/>
            <person name="Grigoriev I.V."/>
            <person name="Hibbett D.S."/>
            <person name="Martin F."/>
        </authorList>
    </citation>
    <scope>NUCLEOTIDE SEQUENCE [LARGE SCALE GENOMIC DNA]</scope>
    <source>
        <strain evidence="9">Foug A</strain>
    </source>
</reference>
<evidence type="ECO:0000313" key="8">
    <source>
        <dbReference type="EMBL" id="KIM59691.1"/>
    </source>
</evidence>
<dbReference type="PANTHER" id="PTHR45992">
    <property type="entry name" value="EUKARYOTIC ELONGATION FACTOR 2 KINASE-RELATED"/>
    <property type="match status" value="1"/>
</dbReference>
<reference evidence="8 9" key="1">
    <citation type="submission" date="2014-04" db="EMBL/GenBank/DDBJ databases">
        <authorList>
            <consortium name="DOE Joint Genome Institute"/>
            <person name="Kuo A."/>
            <person name="Kohler A."/>
            <person name="Nagy L.G."/>
            <person name="Floudas D."/>
            <person name="Copeland A."/>
            <person name="Barry K.W."/>
            <person name="Cichocki N."/>
            <person name="Veneault-Fourrey C."/>
            <person name="LaButti K."/>
            <person name="Lindquist E.A."/>
            <person name="Lipzen A."/>
            <person name="Lundell T."/>
            <person name="Morin E."/>
            <person name="Murat C."/>
            <person name="Sun H."/>
            <person name="Tunlid A."/>
            <person name="Henrissat B."/>
            <person name="Grigoriev I.V."/>
            <person name="Hibbett D.S."/>
            <person name="Martin F."/>
            <person name="Nordberg H.P."/>
            <person name="Cantor M.N."/>
            <person name="Hua S.X."/>
        </authorList>
    </citation>
    <scope>NUCLEOTIDE SEQUENCE [LARGE SCALE GENOMIC DNA]</scope>
    <source>
        <strain evidence="8 9">Foug A</strain>
    </source>
</reference>
<dbReference type="AlphaFoldDB" id="A0A0C3DUT1"/>
<dbReference type="GO" id="GO:0005524">
    <property type="term" value="F:ATP binding"/>
    <property type="evidence" value="ECO:0007669"/>
    <property type="project" value="UniProtKB-KW"/>
</dbReference>